<dbReference type="AlphaFoldDB" id="A0A4P6WVB3"/>
<accession>A0A4P6WVB3</accession>
<dbReference type="InterPro" id="IPR036365">
    <property type="entry name" value="PGBD-like_sf"/>
</dbReference>
<gene>
    <name evidence="2" type="ORF">HPF_00550</name>
</gene>
<dbReference type="SUPFAM" id="SSF47090">
    <property type="entry name" value="PGBD-like"/>
    <property type="match status" value="1"/>
</dbReference>
<dbReference type="KEGG" id="hpse:HPF_00550"/>
<dbReference type="InterPro" id="IPR002477">
    <property type="entry name" value="Peptidoglycan-bd-like"/>
</dbReference>
<protein>
    <submittedName>
        <fullName evidence="2">Peptidoglycan binding domain protein</fullName>
    </submittedName>
</protein>
<evidence type="ECO:0000313" key="2">
    <source>
        <dbReference type="EMBL" id="QBM26145.1"/>
    </source>
</evidence>
<dbReference type="EMBL" id="CP037867">
    <property type="protein sequence ID" value="QBM26145.1"/>
    <property type="molecule type" value="Genomic_DNA"/>
</dbReference>
<name>A0A4P6WVB3_HYDPS</name>
<feature type="domain" description="Peptidoglycan binding-like" evidence="1">
    <location>
        <begin position="307"/>
        <end position="362"/>
    </location>
</feature>
<keyword evidence="3" id="KW-1185">Reference proteome</keyword>
<dbReference type="Pfam" id="PF01471">
    <property type="entry name" value="PG_binding_1"/>
    <property type="match status" value="1"/>
</dbReference>
<sequence>MAYIDINDPIQRSGAVYFVVGRGTEGGNSSYRLSVAGVTPSQWGDISKVADNSGYSIGTIQVDLGQRGTWPLGSIESRTLKAGETTYVDAVIAEAAAYAKANKHPFPDNAAGLSTLRQDLLSHGNGEGNNPSIRFISAEHRDTINVWASSPEGQQWIHRHIDFPQVQAIADDAKDALDRHGARIPDDRKLEVMCVLAKAENQRPKTYNKLVAALRDGADYERFMQAVDQQKAAVSYFAGPKAGELARQYQENFQKPGNALAMEAAHRQVASDRYRPSEERNIPEIQTALAAYRRDVNDPSVLDRGDQGNEVRLLQQALQRNGKSLKDDSDFGAGTERLLTEFQRENRLAPTGFGDHPTLQALGIAPALDATSSASLQRMVDGLRTDGRFSDAQIDRIAESSHHYLLEHRAALGEVTRVQLRNDGQKILFQNGFSQMRELDTRQALDGYLPARPLVEAPAASSPVAERTAEAMRQ</sequence>
<evidence type="ECO:0000259" key="1">
    <source>
        <dbReference type="Pfam" id="PF01471"/>
    </source>
</evidence>
<dbReference type="Proteomes" id="UP000293912">
    <property type="component" value="Chromosome"/>
</dbReference>
<organism evidence="2 3">
    <name type="scientific">Hydrogenophaga pseudoflava</name>
    <name type="common">Pseudomonas carboxydoflava</name>
    <dbReference type="NCBI Taxonomy" id="47421"/>
    <lineage>
        <taxon>Bacteria</taxon>
        <taxon>Pseudomonadati</taxon>
        <taxon>Pseudomonadota</taxon>
        <taxon>Betaproteobacteria</taxon>
        <taxon>Burkholderiales</taxon>
        <taxon>Comamonadaceae</taxon>
        <taxon>Hydrogenophaga</taxon>
    </lineage>
</organism>
<evidence type="ECO:0000313" key="3">
    <source>
        <dbReference type="Proteomes" id="UP000293912"/>
    </source>
</evidence>
<dbReference type="InterPro" id="IPR036366">
    <property type="entry name" value="PGBDSf"/>
</dbReference>
<reference evidence="2 3" key="1">
    <citation type="submission" date="2019-03" db="EMBL/GenBank/DDBJ databases">
        <authorList>
            <person name="Sebastian G."/>
            <person name="Baumann P."/>
            <person name="Ruckert C."/>
            <person name="Kalinowski J."/>
            <person name="Nebel B."/>
            <person name="Takors R."/>
            <person name="Blombach B."/>
        </authorList>
    </citation>
    <scope>NUCLEOTIDE SEQUENCE [LARGE SCALE GENOMIC DNA]</scope>
    <source>
        <strain evidence="2 3">DSM 1084</strain>
    </source>
</reference>
<dbReference type="RefSeq" id="WP_133155430.1">
    <property type="nucleotide sequence ID" value="NZ_CP037867.1"/>
</dbReference>
<proteinExistence type="predicted"/>
<dbReference type="Gene3D" id="1.10.101.10">
    <property type="entry name" value="PGBD-like superfamily/PGBD"/>
    <property type="match status" value="1"/>
</dbReference>